<sequence>MVHASPRRYDSSHTRQTNRPGIKPEDIGPAFTLVFAVKNVGFRTAEFEAVTELLKIPYAFVRGPNALVDAVRPGPAQHTAATDDEPGFNGASTRWIESVESMRALQLVHLPSNEAVYAISARLSSLRAAFRHWYCALDAGVAFERLADQSVSVHYATHRQIGSSWKVSLNAINRHIHQSEMQSTVQRIGQVMDLSGPISLKTPVLDLCWFEEYESPDVGPAGRTTCGPLRAIHVGDRVPLVEPTGRELIEKMSLKTRGYIGNTSMETEMAIIQANMAQAGPSKLVYDPFVGTGSLLYPCAQFGAMICGSDIDGRMIRGKEGPTMQEGGAFGGRGANARTGIDAAAQQYGLAQNLVGLWTADITNSPLRKGIGTGIFDAIVTDPPYGVRAGAKKLGRRDVSRQAKGPILMPDGKGYTHEQVSYVPPSKPYHLDELIEDLIETSSKLLIEGGRLVFWLPTIFSEDGKNDQSVSLPAHPAFRLVAHSMQDFGRWGRRLVTMELLPIAQRLGNAAGSFDGRLEFPEPPRAHKKAGKREEALNSTGGRIRADADAKEFRNRYYRSRDVPSESQGASPSSRGRPKAAPASTHNGKNRDESTKCAASGKIVAVIGSTGTGKSQLAVELAREVALRAEVEQEGRAAGAEVISSDSMQMYCGLDVITNKATLDEMAGVKHHLMNFLKPGQQYTIGEFVKEANAIIQDLSERNKIAIVAGGTTYYVQHLLFPGRLVSLQRESDDWRAAEDERPLALSHTAQTDLDEILAKLDEGQRRVWDALAAVKPGGRLPPYPRVAFWQLLDALDPDMARRWHWNDHRKVSRSLRVLMETGKRHSDWIRDQENMDRSSVVTSLAAAEPSSVNRPEQCSEPSAAAKSRKLILWVWSEPEELRERLAKRVDKMVEGGLLDEIQSLRRIAAVQSAQAGATEMDTDYTCGIYQAIGYKEFADYLSHCESVSSKDKEAERLFAHAIERMQIGTRQYAKSQTAWIRNKLAPELQKARIAHRKLQQAKGSDEPCDVELYLLDASDLSRWKESVRDPAIELVNAFLLDEKLPEPRSLSSAAATQLPPLEISPSGPSAASARVHQNPMDRNELRECSGGRVDETFGI</sequence>
<dbReference type="Proteomes" id="UP000054845">
    <property type="component" value="Unassembled WGS sequence"/>
</dbReference>
<feature type="domain" description="Ribosomal RNA large subunit methyltransferase K/L-like methyltransferase" evidence="6">
    <location>
        <begin position="257"/>
        <end position="393"/>
    </location>
</feature>
<dbReference type="InterPro" id="IPR027417">
    <property type="entry name" value="P-loop_NTPase"/>
</dbReference>
<dbReference type="SUPFAM" id="SSF53335">
    <property type="entry name" value="S-adenosyl-L-methionine-dependent methyltransferases"/>
    <property type="match status" value="1"/>
</dbReference>
<dbReference type="PROSITE" id="PS00092">
    <property type="entry name" value="N6_MTASE"/>
    <property type="match status" value="1"/>
</dbReference>
<dbReference type="PROSITE" id="PS51627">
    <property type="entry name" value="SAM_MT_TRM11"/>
    <property type="match status" value="1"/>
</dbReference>
<dbReference type="Gene3D" id="3.40.50.300">
    <property type="entry name" value="P-loop containing nucleotide triphosphate hydrolases"/>
    <property type="match status" value="1"/>
</dbReference>
<dbReference type="OrthoDB" id="775260at2759"/>
<evidence type="ECO:0000256" key="3">
    <source>
        <dbReference type="ARBA" id="ARBA00066937"/>
    </source>
</evidence>
<dbReference type="STRING" id="401625.A0A0N7L9Y0"/>
<evidence type="ECO:0000313" key="8">
    <source>
        <dbReference type="Proteomes" id="UP000054845"/>
    </source>
</evidence>
<feature type="compositionally biased region" description="Basic and acidic residues" evidence="5">
    <location>
        <begin position="516"/>
        <end position="525"/>
    </location>
</feature>
<dbReference type="GO" id="GO:0052381">
    <property type="term" value="F:tRNA dimethylallyltransferase activity"/>
    <property type="evidence" value="ECO:0007669"/>
    <property type="project" value="InterPro"/>
</dbReference>
<organism evidence="7 8">
    <name type="scientific">Ceraceosorus bombacis</name>
    <dbReference type="NCBI Taxonomy" id="401625"/>
    <lineage>
        <taxon>Eukaryota</taxon>
        <taxon>Fungi</taxon>
        <taxon>Dikarya</taxon>
        <taxon>Basidiomycota</taxon>
        <taxon>Ustilaginomycotina</taxon>
        <taxon>Exobasidiomycetes</taxon>
        <taxon>Ceraceosorales</taxon>
        <taxon>Ceraceosoraceae</taxon>
        <taxon>Ceraceosorus</taxon>
    </lineage>
</organism>
<dbReference type="InterPro" id="IPR029063">
    <property type="entry name" value="SAM-dependent_MTases_sf"/>
</dbReference>
<dbReference type="HAMAP" id="MF_00185">
    <property type="entry name" value="IPP_trans"/>
    <property type="match status" value="1"/>
</dbReference>
<feature type="region of interest" description="Disordered" evidence="5">
    <location>
        <begin position="1051"/>
        <end position="1100"/>
    </location>
</feature>
<dbReference type="Gene3D" id="1.10.20.140">
    <property type="match status" value="1"/>
</dbReference>
<dbReference type="EMBL" id="CCYA01000252">
    <property type="protein sequence ID" value="CEH15042.1"/>
    <property type="molecule type" value="Genomic_DNA"/>
</dbReference>
<feature type="compositionally biased region" description="Basic and acidic residues" evidence="5">
    <location>
        <begin position="544"/>
        <end position="564"/>
    </location>
</feature>
<keyword evidence="4" id="KW-0694">RNA-binding</keyword>
<dbReference type="PANTHER" id="PTHR13370:SF3">
    <property type="entry name" value="TRNA (GUANINE(10)-N2)-METHYLTRANSFERASE HOMOLOG"/>
    <property type="match status" value="1"/>
</dbReference>
<dbReference type="EC" id="2.1.1.214" evidence="3"/>
<feature type="region of interest" description="Disordered" evidence="5">
    <location>
        <begin position="1"/>
        <end position="24"/>
    </location>
</feature>
<dbReference type="InterPro" id="IPR000241">
    <property type="entry name" value="RlmKL-like_Mtase"/>
</dbReference>
<dbReference type="Pfam" id="PF01170">
    <property type="entry name" value="UPF0020"/>
    <property type="match status" value="1"/>
</dbReference>
<reference evidence="7 8" key="1">
    <citation type="submission" date="2014-09" db="EMBL/GenBank/DDBJ databases">
        <authorList>
            <person name="Magalhaes I.L.F."/>
            <person name="Oliveira U."/>
            <person name="Santos F.R."/>
            <person name="Vidigal T.H.D.A."/>
            <person name="Brescovit A.D."/>
            <person name="Santos A.J."/>
        </authorList>
    </citation>
    <scope>NUCLEOTIDE SEQUENCE [LARGE SCALE GENOMIC DNA]</scope>
</reference>
<dbReference type="AlphaFoldDB" id="A0A0N7L9Y0"/>
<dbReference type="GO" id="GO:0000049">
    <property type="term" value="F:tRNA binding"/>
    <property type="evidence" value="ECO:0007669"/>
    <property type="project" value="UniProtKB-UniRule"/>
</dbReference>
<keyword evidence="4" id="KW-0819">tRNA processing</keyword>
<evidence type="ECO:0000256" key="1">
    <source>
        <dbReference type="ARBA" id="ARBA00022603"/>
    </source>
</evidence>
<evidence type="ECO:0000256" key="2">
    <source>
        <dbReference type="ARBA" id="ARBA00022679"/>
    </source>
</evidence>
<keyword evidence="4" id="KW-0949">S-adenosyl-L-methionine</keyword>
<dbReference type="PANTHER" id="PTHR13370">
    <property type="entry name" value="RNA METHYLASE-RELATED"/>
    <property type="match status" value="1"/>
</dbReference>
<dbReference type="InterPro" id="IPR018022">
    <property type="entry name" value="IPT"/>
</dbReference>
<keyword evidence="2 4" id="KW-0808">Transferase</keyword>
<name>A0A0N7L9Y0_9BASI</name>
<dbReference type="InterPro" id="IPR016691">
    <property type="entry name" value="TRMT11"/>
</dbReference>
<dbReference type="GO" id="GO:0005737">
    <property type="term" value="C:cytoplasm"/>
    <property type="evidence" value="ECO:0007669"/>
    <property type="project" value="UniProtKB-SubCell"/>
</dbReference>
<keyword evidence="4" id="KW-0820">tRNA-binding</keyword>
<evidence type="ECO:0000256" key="4">
    <source>
        <dbReference type="PROSITE-ProRule" id="PRU00959"/>
    </source>
</evidence>
<dbReference type="Gene3D" id="3.40.50.150">
    <property type="entry name" value="Vaccinia Virus protein VP39"/>
    <property type="match status" value="1"/>
</dbReference>
<dbReference type="GO" id="GO:0032259">
    <property type="term" value="P:methylation"/>
    <property type="evidence" value="ECO:0007669"/>
    <property type="project" value="UniProtKB-UniRule"/>
</dbReference>
<dbReference type="GO" id="GO:0043527">
    <property type="term" value="C:tRNA methyltransferase complex"/>
    <property type="evidence" value="ECO:0007669"/>
    <property type="project" value="UniProtKB-ARBA"/>
</dbReference>
<dbReference type="GO" id="GO:0008033">
    <property type="term" value="P:tRNA processing"/>
    <property type="evidence" value="ECO:0007669"/>
    <property type="project" value="UniProtKB-UniRule"/>
</dbReference>
<feature type="compositionally biased region" description="Polar residues" evidence="5">
    <location>
        <begin position="565"/>
        <end position="574"/>
    </location>
</feature>
<proteinExistence type="inferred from homology"/>
<dbReference type="PRINTS" id="PR00507">
    <property type="entry name" value="N12N6MTFRASE"/>
</dbReference>
<dbReference type="InterPro" id="IPR002052">
    <property type="entry name" value="DNA_methylase_N6_adenine_CS"/>
</dbReference>
<evidence type="ECO:0000259" key="6">
    <source>
        <dbReference type="Pfam" id="PF01170"/>
    </source>
</evidence>
<comment type="similarity">
    <text evidence="4">Belongs to the class I-like SAM-binding methyltransferase superfamily. TRM11 methyltransferase family.</text>
</comment>
<evidence type="ECO:0000256" key="5">
    <source>
        <dbReference type="SAM" id="MobiDB-lite"/>
    </source>
</evidence>
<keyword evidence="1 4" id="KW-0489">Methyltransferase</keyword>
<evidence type="ECO:0000313" key="7">
    <source>
        <dbReference type="EMBL" id="CEH15042.1"/>
    </source>
</evidence>
<dbReference type="Pfam" id="PF01715">
    <property type="entry name" value="IPPT"/>
    <property type="match status" value="2"/>
</dbReference>
<dbReference type="SUPFAM" id="SSF52540">
    <property type="entry name" value="P-loop containing nucleoside triphosphate hydrolases"/>
    <property type="match status" value="1"/>
</dbReference>
<dbReference type="GO" id="GO:0160102">
    <property type="term" value="F:tRNA (guanine(10)-N2)-methyltransferase activity"/>
    <property type="evidence" value="ECO:0007669"/>
    <property type="project" value="UniProtKB-EC"/>
</dbReference>
<keyword evidence="8" id="KW-1185">Reference proteome</keyword>
<accession>A0A0N7L9Y0</accession>
<feature type="region of interest" description="Disordered" evidence="5">
    <location>
        <begin position="513"/>
        <end position="596"/>
    </location>
</feature>
<protein>
    <recommendedName>
        <fullName evidence="3">tRNA (guanine(10)-N(2))-methyltransferase</fullName>
        <ecNumber evidence="3">2.1.1.214</ecNumber>
    </recommendedName>
</protein>
<feature type="compositionally biased region" description="Basic and acidic residues" evidence="5">
    <location>
        <begin position="1080"/>
        <end position="1100"/>
    </location>
</feature>